<dbReference type="GO" id="GO:0004515">
    <property type="term" value="F:nicotinate-nucleotide adenylyltransferase activity"/>
    <property type="evidence" value="ECO:0007669"/>
    <property type="project" value="UniProtKB-UniRule"/>
</dbReference>
<evidence type="ECO:0000313" key="14">
    <source>
        <dbReference type="Proteomes" id="UP001220610"/>
    </source>
</evidence>
<dbReference type="Proteomes" id="UP001220610">
    <property type="component" value="Chromosome"/>
</dbReference>
<feature type="domain" description="Cytidyltransferase-like" evidence="12">
    <location>
        <begin position="5"/>
        <end position="163"/>
    </location>
</feature>
<comment type="pathway">
    <text evidence="2 11">Cofactor biosynthesis; NAD(+) biosynthesis; deamido-NAD(+) from nicotinate D-ribonucleotide: step 1/1.</text>
</comment>
<dbReference type="GO" id="GO:0005524">
    <property type="term" value="F:ATP binding"/>
    <property type="evidence" value="ECO:0007669"/>
    <property type="project" value="UniProtKB-KW"/>
</dbReference>
<keyword evidence="4 11" id="KW-0662">Pyridine nucleotide biosynthesis</keyword>
<evidence type="ECO:0000313" key="13">
    <source>
        <dbReference type="EMBL" id="WEK36887.1"/>
    </source>
</evidence>
<accession>A0AAJ5WWI9</accession>
<comment type="catalytic activity">
    <reaction evidence="10 11">
        <text>nicotinate beta-D-ribonucleotide + ATP + H(+) = deamido-NAD(+) + diphosphate</text>
        <dbReference type="Rhea" id="RHEA:22860"/>
        <dbReference type="ChEBI" id="CHEBI:15378"/>
        <dbReference type="ChEBI" id="CHEBI:30616"/>
        <dbReference type="ChEBI" id="CHEBI:33019"/>
        <dbReference type="ChEBI" id="CHEBI:57502"/>
        <dbReference type="ChEBI" id="CHEBI:58437"/>
        <dbReference type="EC" id="2.7.7.18"/>
    </reaction>
</comment>
<evidence type="ECO:0000256" key="11">
    <source>
        <dbReference type="HAMAP-Rule" id="MF_00244"/>
    </source>
</evidence>
<evidence type="ECO:0000256" key="10">
    <source>
        <dbReference type="ARBA" id="ARBA00048721"/>
    </source>
</evidence>
<sequence length="191" mass="22152">MNVGLYFGSFNPIHHGHLIIASYMVQQPSLDQVWFVVSPQNPLKPSGSLLNENQRLYLVQAAVEGESKLKVSDIEFRLPKPSYTVNTLAYLQEKYPNHHFSVIIGSDSYQNLPRWKNYSYILQHHTLYVYQRPGHEVKEAFPGSTTHILPAPMLEISSTYVRQLIREGKSIRYLVPEKVMEEIDRNGYYRN</sequence>
<dbReference type="PANTHER" id="PTHR39321:SF3">
    <property type="entry name" value="PHOSPHOPANTETHEINE ADENYLYLTRANSFERASE"/>
    <property type="match status" value="1"/>
</dbReference>
<keyword evidence="7 11" id="KW-0547">Nucleotide-binding</keyword>
<gene>
    <name evidence="11 13" type="primary">nadD</name>
    <name evidence="13" type="ORF">P0Y53_05170</name>
</gene>
<evidence type="ECO:0000256" key="7">
    <source>
        <dbReference type="ARBA" id="ARBA00022741"/>
    </source>
</evidence>
<dbReference type="CDD" id="cd02165">
    <property type="entry name" value="NMNAT"/>
    <property type="match status" value="1"/>
</dbReference>
<evidence type="ECO:0000256" key="5">
    <source>
        <dbReference type="ARBA" id="ARBA00022679"/>
    </source>
</evidence>
<dbReference type="InterPro" id="IPR005248">
    <property type="entry name" value="NadD/NMNAT"/>
</dbReference>
<name>A0AAJ5WWI9_9BACT</name>
<protein>
    <recommendedName>
        <fullName evidence="11">Probable nicotinate-nucleotide adenylyltransferase</fullName>
        <ecNumber evidence="11">2.7.7.18</ecNumber>
    </recommendedName>
    <alternativeName>
        <fullName evidence="11">Deamido-NAD(+) diphosphorylase</fullName>
    </alternativeName>
    <alternativeName>
        <fullName evidence="11">Deamido-NAD(+) pyrophosphorylase</fullName>
    </alternativeName>
    <alternativeName>
        <fullName evidence="11">Nicotinate mononucleotide adenylyltransferase</fullName>
        <shortName evidence="11">NaMN adenylyltransferase</shortName>
    </alternativeName>
</protein>
<comment type="similarity">
    <text evidence="3 11">Belongs to the NadD family.</text>
</comment>
<dbReference type="Pfam" id="PF01467">
    <property type="entry name" value="CTP_transf_like"/>
    <property type="match status" value="1"/>
</dbReference>
<evidence type="ECO:0000256" key="9">
    <source>
        <dbReference type="ARBA" id="ARBA00023027"/>
    </source>
</evidence>
<evidence type="ECO:0000256" key="8">
    <source>
        <dbReference type="ARBA" id="ARBA00022840"/>
    </source>
</evidence>
<keyword evidence="9 11" id="KW-0520">NAD</keyword>
<keyword evidence="6 11" id="KW-0548">Nucleotidyltransferase</keyword>
<keyword evidence="8 11" id="KW-0067">ATP-binding</keyword>
<comment type="function">
    <text evidence="1 11">Catalyzes the reversible adenylation of nicotinate mononucleotide (NaMN) to nicotinic acid adenine dinucleotide (NaAD).</text>
</comment>
<reference evidence="13" key="1">
    <citation type="submission" date="2023-03" db="EMBL/GenBank/DDBJ databases">
        <title>Andean soil-derived lignocellulolytic bacterial consortium as a source of novel taxa and putative plastic-active enzymes.</title>
        <authorList>
            <person name="Diaz-Garcia L."/>
            <person name="Chuvochina M."/>
            <person name="Feuerriegel G."/>
            <person name="Bunk B."/>
            <person name="Sproer C."/>
            <person name="Streit W.R."/>
            <person name="Rodriguez L.M."/>
            <person name="Overmann J."/>
            <person name="Jimenez D.J."/>
        </authorList>
    </citation>
    <scope>NUCLEOTIDE SEQUENCE</scope>
    <source>
        <strain evidence="13">MAG 7</strain>
    </source>
</reference>
<dbReference type="AlphaFoldDB" id="A0AAJ5WWI9"/>
<keyword evidence="5 11" id="KW-0808">Transferase</keyword>
<dbReference type="Gene3D" id="3.40.50.620">
    <property type="entry name" value="HUPs"/>
    <property type="match status" value="1"/>
</dbReference>
<evidence type="ECO:0000256" key="1">
    <source>
        <dbReference type="ARBA" id="ARBA00002324"/>
    </source>
</evidence>
<dbReference type="SUPFAM" id="SSF52374">
    <property type="entry name" value="Nucleotidylyl transferase"/>
    <property type="match status" value="1"/>
</dbReference>
<dbReference type="PANTHER" id="PTHR39321">
    <property type="entry name" value="NICOTINATE-NUCLEOTIDE ADENYLYLTRANSFERASE-RELATED"/>
    <property type="match status" value="1"/>
</dbReference>
<dbReference type="HAMAP" id="MF_00244">
    <property type="entry name" value="NaMN_adenylyltr"/>
    <property type="match status" value="1"/>
</dbReference>
<dbReference type="InterPro" id="IPR014729">
    <property type="entry name" value="Rossmann-like_a/b/a_fold"/>
</dbReference>
<dbReference type="EC" id="2.7.7.18" evidence="11"/>
<evidence type="ECO:0000256" key="6">
    <source>
        <dbReference type="ARBA" id="ARBA00022695"/>
    </source>
</evidence>
<dbReference type="EMBL" id="CP119311">
    <property type="protein sequence ID" value="WEK36887.1"/>
    <property type="molecule type" value="Genomic_DNA"/>
</dbReference>
<dbReference type="GO" id="GO:0009435">
    <property type="term" value="P:NAD+ biosynthetic process"/>
    <property type="evidence" value="ECO:0007669"/>
    <property type="project" value="UniProtKB-UniRule"/>
</dbReference>
<evidence type="ECO:0000259" key="12">
    <source>
        <dbReference type="Pfam" id="PF01467"/>
    </source>
</evidence>
<evidence type="ECO:0000256" key="2">
    <source>
        <dbReference type="ARBA" id="ARBA00005019"/>
    </source>
</evidence>
<dbReference type="InterPro" id="IPR004821">
    <property type="entry name" value="Cyt_trans-like"/>
</dbReference>
<dbReference type="NCBIfam" id="NF000840">
    <property type="entry name" value="PRK00071.1-3"/>
    <property type="match status" value="1"/>
</dbReference>
<evidence type="ECO:0000256" key="4">
    <source>
        <dbReference type="ARBA" id="ARBA00022642"/>
    </source>
</evidence>
<proteinExistence type="inferred from homology"/>
<organism evidence="13 14">
    <name type="scientific">Candidatus Pseudobacter hemicellulosilyticus</name>
    <dbReference type="NCBI Taxonomy" id="3121375"/>
    <lineage>
        <taxon>Bacteria</taxon>
        <taxon>Pseudomonadati</taxon>
        <taxon>Bacteroidota</taxon>
        <taxon>Chitinophagia</taxon>
        <taxon>Chitinophagales</taxon>
        <taxon>Chitinophagaceae</taxon>
        <taxon>Pseudobacter</taxon>
    </lineage>
</organism>
<evidence type="ECO:0000256" key="3">
    <source>
        <dbReference type="ARBA" id="ARBA00009014"/>
    </source>
</evidence>
<dbReference type="NCBIfam" id="TIGR00482">
    <property type="entry name" value="nicotinate (nicotinamide) nucleotide adenylyltransferase"/>
    <property type="match status" value="1"/>
</dbReference>